<evidence type="ECO:0000313" key="8">
    <source>
        <dbReference type="EMBL" id="OUI79582.1"/>
    </source>
</evidence>
<feature type="domain" description="Major facilitator superfamily (MFS) profile" evidence="7">
    <location>
        <begin position="8"/>
        <end position="379"/>
    </location>
</feature>
<dbReference type="PROSITE" id="PS50850">
    <property type="entry name" value="MFS"/>
    <property type="match status" value="1"/>
</dbReference>
<evidence type="ECO:0000313" key="9">
    <source>
        <dbReference type="Proteomes" id="UP000194639"/>
    </source>
</evidence>
<comment type="subcellular location">
    <subcellularLocation>
        <location evidence="1">Cell membrane</location>
        <topology evidence="1">Multi-pass membrane protein</topology>
    </subcellularLocation>
</comment>
<feature type="transmembrane region" description="Helical" evidence="6">
    <location>
        <begin position="42"/>
        <end position="66"/>
    </location>
</feature>
<dbReference type="EMBL" id="JOMO01000072">
    <property type="protein sequence ID" value="OUI79582.1"/>
    <property type="molecule type" value="Genomic_DNA"/>
</dbReference>
<feature type="transmembrane region" description="Helical" evidence="6">
    <location>
        <begin position="160"/>
        <end position="182"/>
    </location>
</feature>
<feature type="transmembrane region" description="Helical" evidence="6">
    <location>
        <begin position="237"/>
        <end position="255"/>
    </location>
</feature>
<dbReference type="CDD" id="cd17324">
    <property type="entry name" value="MFS_NepI_like"/>
    <property type="match status" value="1"/>
</dbReference>
<keyword evidence="4 6" id="KW-1133">Transmembrane helix</keyword>
<dbReference type="Proteomes" id="UP000194639">
    <property type="component" value="Unassembled WGS sequence"/>
</dbReference>
<dbReference type="AlphaFoldDB" id="A0A251ZY62"/>
<evidence type="ECO:0000256" key="3">
    <source>
        <dbReference type="ARBA" id="ARBA00022692"/>
    </source>
</evidence>
<comment type="caution">
    <text evidence="8">The sequence shown here is derived from an EMBL/GenBank/DDBJ whole genome shotgun (WGS) entry which is preliminary data.</text>
</comment>
<dbReference type="Gene3D" id="1.20.1250.20">
    <property type="entry name" value="MFS general substrate transporter like domains"/>
    <property type="match status" value="1"/>
</dbReference>
<dbReference type="InterPro" id="IPR050189">
    <property type="entry name" value="MFS_Efflux_Transporters"/>
</dbReference>
<feature type="transmembrane region" description="Helical" evidence="6">
    <location>
        <begin position="133"/>
        <end position="154"/>
    </location>
</feature>
<name>A0A251ZY62_9PROT</name>
<dbReference type="SUPFAM" id="SSF103473">
    <property type="entry name" value="MFS general substrate transporter"/>
    <property type="match status" value="1"/>
</dbReference>
<keyword evidence="5 6" id="KW-0472">Membrane</keyword>
<evidence type="ECO:0000256" key="5">
    <source>
        <dbReference type="ARBA" id="ARBA00023136"/>
    </source>
</evidence>
<gene>
    <name evidence="8" type="ORF">HK12_13680</name>
</gene>
<evidence type="ECO:0000259" key="7">
    <source>
        <dbReference type="PROSITE" id="PS50850"/>
    </source>
</evidence>
<dbReference type="GO" id="GO:0022857">
    <property type="term" value="F:transmembrane transporter activity"/>
    <property type="evidence" value="ECO:0007669"/>
    <property type="project" value="InterPro"/>
</dbReference>
<keyword evidence="2" id="KW-1003">Cell membrane</keyword>
<dbReference type="InterPro" id="IPR020846">
    <property type="entry name" value="MFS_dom"/>
</dbReference>
<feature type="transmembrane region" description="Helical" evidence="6">
    <location>
        <begin position="203"/>
        <end position="225"/>
    </location>
</feature>
<evidence type="ECO:0000256" key="4">
    <source>
        <dbReference type="ARBA" id="ARBA00022989"/>
    </source>
</evidence>
<organism evidence="8 9">
    <name type="scientific">Acetobacter orientalis</name>
    <dbReference type="NCBI Taxonomy" id="146474"/>
    <lineage>
        <taxon>Bacteria</taxon>
        <taxon>Pseudomonadati</taxon>
        <taxon>Pseudomonadota</taxon>
        <taxon>Alphaproteobacteria</taxon>
        <taxon>Acetobacterales</taxon>
        <taxon>Acetobacteraceae</taxon>
        <taxon>Acetobacter</taxon>
    </lineage>
</organism>
<dbReference type="InterPro" id="IPR036259">
    <property type="entry name" value="MFS_trans_sf"/>
</dbReference>
<keyword evidence="8" id="KW-0762">Sugar transport</keyword>
<evidence type="ECO:0000256" key="6">
    <source>
        <dbReference type="SAM" id="Phobius"/>
    </source>
</evidence>
<dbReference type="InterPro" id="IPR011701">
    <property type="entry name" value="MFS"/>
</dbReference>
<evidence type="ECO:0000256" key="2">
    <source>
        <dbReference type="ARBA" id="ARBA00022475"/>
    </source>
</evidence>
<feature type="transmembrane region" description="Helical" evidence="6">
    <location>
        <begin position="267"/>
        <end position="284"/>
    </location>
</feature>
<dbReference type="GO" id="GO:0005886">
    <property type="term" value="C:plasma membrane"/>
    <property type="evidence" value="ECO:0007669"/>
    <property type="project" value="UniProtKB-SubCell"/>
</dbReference>
<keyword evidence="3 6" id="KW-0812">Transmembrane</keyword>
<keyword evidence="8" id="KW-0813">Transport</keyword>
<feature type="transmembrane region" description="Helical" evidence="6">
    <location>
        <begin position="357"/>
        <end position="374"/>
    </location>
</feature>
<accession>A0A251ZY62</accession>
<dbReference type="PANTHER" id="PTHR43124:SF4">
    <property type="entry name" value="SUGAR EFFLUX TRANSPORTER"/>
    <property type="match status" value="1"/>
</dbReference>
<feature type="transmembrane region" description="Helical" evidence="6">
    <location>
        <begin position="99"/>
        <end position="121"/>
    </location>
</feature>
<protein>
    <submittedName>
        <fullName evidence="8">Sugar transporter</fullName>
    </submittedName>
</protein>
<sequence>MMSLTMLRLAMLSIGSFIWLVTEVMPIGLLTDIAQGLGVSSGQAGVLVTGYAWLVTLTAIPLTALTSGIDRRIMIAGLLTLAGVVDILSAFVSNFTVMALLRITLAFGHGLFWSTVAGVAVRLAPHMPVAKAAAWVFTGVAMGFAIGVPLISAIGQWFGWRMAFAFCGVAALLVCAGLVVMLPSLPSQRRHFDLRPLLKEPKFLYIAGLTMVLVMAHFTAYTYVVPLLLEVTHSPQTLIPSLLLVYGIAGIAGNWLSGRAPWGASRVIMIAVWGLLATYTLLLLCGHSTFMVWVNMVLWGMAASALNMAPQSYAMELAPSEREAACSFSVTGFNAGVGAGALLGGTALSTIGVHSLPIMSSALGFLALIVLYWGKRFTPTKTA</sequence>
<proteinExistence type="predicted"/>
<dbReference type="Pfam" id="PF07690">
    <property type="entry name" value="MFS_1"/>
    <property type="match status" value="1"/>
</dbReference>
<reference evidence="8 9" key="1">
    <citation type="submission" date="2014-06" db="EMBL/GenBank/DDBJ databases">
        <authorList>
            <person name="Ju J."/>
            <person name="Zhang J."/>
        </authorList>
    </citation>
    <scope>NUCLEOTIDE SEQUENCE [LARGE SCALE GENOMIC DNA]</scope>
    <source>
        <strain evidence="8">DmW_045</strain>
    </source>
</reference>
<dbReference type="PANTHER" id="PTHR43124">
    <property type="entry name" value="PURINE EFFLUX PUMP PBUE"/>
    <property type="match status" value="1"/>
</dbReference>
<feature type="transmembrane region" description="Helical" evidence="6">
    <location>
        <begin position="73"/>
        <end position="93"/>
    </location>
</feature>
<evidence type="ECO:0000256" key="1">
    <source>
        <dbReference type="ARBA" id="ARBA00004651"/>
    </source>
</evidence>